<evidence type="ECO:0000313" key="3">
    <source>
        <dbReference type="EMBL" id="GAA0169115.1"/>
    </source>
</evidence>
<gene>
    <name evidence="3" type="ORF">LIER_40709</name>
</gene>
<dbReference type="InterPro" id="IPR025724">
    <property type="entry name" value="GAG-pre-integrase_dom"/>
</dbReference>
<organism evidence="3 4">
    <name type="scientific">Lithospermum erythrorhizon</name>
    <name type="common">Purple gromwell</name>
    <name type="synonym">Lithospermum officinale var. erythrorhizon</name>
    <dbReference type="NCBI Taxonomy" id="34254"/>
    <lineage>
        <taxon>Eukaryota</taxon>
        <taxon>Viridiplantae</taxon>
        <taxon>Streptophyta</taxon>
        <taxon>Embryophyta</taxon>
        <taxon>Tracheophyta</taxon>
        <taxon>Spermatophyta</taxon>
        <taxon>Magnoliopsida</taxon>
        <taxon>eudicotyledons</taxon>
        <taxon>Gunneridae</taxon>
        <taxon>Pentapetalae</taxon>
        <taxon>asterids</taxon>
        <taxon>lamiids</taxon>
        <taxon>Boraginales</taxon>
        <taxon>Boraginaceae</taxon>
        <taxon>Boraginoideae</taxon>
        <taxon>Lithospermeae</taxon>
        <taxon>Lithospermum</taxon>
    </lineage>
</organism>
<comment type="caution">
    <text evidence="3">The sequence shown here is derived from an EMBL/GenBank/DDBJ whole genome shotgun (WGS) entry which is preliminary data.</text>
</comment>
<feature type="region of interest" description="Disordered" evidence="1">
    <location>
        <begin position="335"/>
        <end position="412"/>
    </location>
</feature>
<reference evidence="3 4" key="1">
    <citation type="submission" date="2024-01" db="EMBL/GenBank/DDBJ databases">
        <title>The complete chloroplast genome sequence of Lithospermum erythrorhizon: insights into the phylogenetic relationship among Boraginaceae species and the maternal lineages of purple gromwells.</title>
        <authorList>
            <person name="Okada T."/>
            <person name="Watanabe K."/>
        </authorList>
    </citation>
    <scope>NUCLEOTIDE SEQUENCE [LARGE SCALE GENOMIC DNA]</scope>
</reference>
<dbReference type="Pfam" id="PF00665">
    <property type="entry name" value="rve"/>
    <property type="match status" value="1"/>
</dbReference>
<dbReference type="InterPro" id="IPR012337">
    <property type="entry name" value="RNaseH-like_sf"/>
</dbReference>
<dbReference type="InterPro" id="IPR057670">
    <property type="entry name" value="SH3_retrovirus"/>
</dbReference>
<dbReference type="EMBL" id="BAABME010023919">
    <property type="protein sequence ID" value="GAA0169115.1"/>
    <property type="molecule type" value="Genomic_DNA"/>
</dbReference>
<keyword evidence="4" id="KW-1185">Reference proteome</keyword>
<dbReference type="SUPFAM" id="SSF53098">
    <property type="entry name" value="Ribonuclease H-like"/>
    <property type="match status" value="1"/>
</dbReference>
<dbReference type="GO" id="GO:0015074">
    <property type="term" value="P:DNA integration"/>
    <property type="evidence" value="ECO:0007669"/>
    <property type="project" value="InterPro"/>
</dbReference>
<dbReference type="AlphaFoldDB" id="A0AAV3R1Y6"/>
<name>A0AAV3R1Y6_LITER</name>
<evidence type="ECO:0000313" key="4">
    <source>
        <dbReference type="Proteomes" id="UP001454036"/>
    </source>
</evidence>
<dbReference type="PANTHER" id="PTHR42648">
    <property type="entry name" value="TRANSPOSASE, PUTATIVE-RELATED"/>
    <property type="match status" value="1"/>
</dbReference>
<dbReference type="InterPro" id="IPR001584">
    <property type="entry name" value="Integrase_cat-core"/>
</dbReference>
<dbReference type="Proteomes" id="UP001454036">
    <property type="component" value="Unassembled WGS sequence"/>
</dbReference>
<evidence type="ECO:0000259" key="2">
    <source>
        <dbReference type="PROSITE" id="PS50994"/>
    </source>
</evidence>
<proteinExistence type="predicted"/>
<dbReference type="InterPro" id="IPR039537">
    <property type="entry name" value="Retrotran_Ty1/copia-like"/>
</dbReference>
<protein>
    <recommendedName>
        <fullName evidence="2">Integrase catalytic domain-containing protein</fullName>
    </recommendedName>
</protein>
<dbReference type="PROSITE" id="PS50994">
    <property type="entry name" value="INTEGRASE"/>
    <property type="match status" value="1"/>
</dbReference>
<sequence length="459" mass="52400">MKGSKLETLYRSKLTALNDEVCTLDSKVDLWHNRLAHMSGKGLGILAKHGLIPISNSETLDARCSHCLIGKQHRSSFSKGSQRKTRVLEMVYSDVCGPMTTRTLGGCSYFVTFIDDYSRKLWAYLLKTKDQVYIIFKQFHVMVERESGELLKCVRTDNGGEYIGLFDQYCKEHGIRHEQSVPKTPQHNGLAERMNRTIVEKIRCMLSHSNLPRSFWGEALCASIPVINRSPTTILEGQVPEEVWSGKKVSYKHLRVFGCRAFAHIPKDERTKLDNKSRQCVLLSFGDDKFGYKLYDPKTKKITRSRDVIFFEEQTIKDFTSNVEVENGDREIVEYEIDDDVEPPTIDNNTSSGNAPSYTPSNDENQHETGDNEQSHEEGETSIEEPQSNILPSTNLRSSNRTRVPSSKYPPHEYVLLTDNGEPTCYQEAISLDDKEEWIDAMREEMNSLNKSNTFILVD</sequence>
<dbReference type="Pfam" id="PF25597">
    <property type="entry name" value="SH3_retrovirus"/>
    <property type="match status" value="1"/>
</dbReference>
<feature type="domain" description="Integrase catalytic" evidence="2">
    <location>
        <begin position="83"/>
        <end position="248"/>
    </location>
</feature>
<accession>A0AAV3R1Y6</accession>
<dbReference type="GO" id="GO:0003676">
    <property type="term" value="F:nucleic acid binding"/>
    <property type="evidence" value="ECO:0007669"/>
    <property type="project" value="InterPro"/>
</dbReference>
<evidence type="ECO:0000256" key="1">
    <source>
        <dbReference type="SAM" id="MobiDB-lite"/>
    </source>
</evidence>
<feature type="compositionally biased region" description="Polar residues" evidence="1">
    <location>
        <begin position="346"/>
        <end position="363"/>
    </location>
</feature>
<dbReference type="Pfam" id="PF13976">
    <property type="entry name" value="gag_pre-integrs"/>
    <property type="match status" value="1"/>
</dbReference>
<feature type="compositionally biased region" description="Polar residues" evidence="1">
    <location>
        <begin position="384"/>
        <end position="405"/>
    </location>
</feature>
<dbReference type="InterPro" id="IPR036397">
    <property type="entry name" value="RNaseH_sf"/>
</dbReference>
<feature type="compositionally biased region" description="Basic and acidic residues" evidence="1">
    <location>
        <begin position="364"/>
        <end position="379"/>
    </location>
</feature>
<dbReference type="Gene3D" id="3.30.420.10">
    <property type="entry name" value="Ribonuclease H-like superfamily/Ribonuclease H"/>
    <property type="match status" value="1"/>
</dbReference>
<dbReference type="PANTHER" id="PTHR42648:SF28">
    <property type="entry name" value="TRANSPOSON-ENCODED PROTEIN WITH RIBONUCLEASE H-LIKE AND RETROVIRUS ZINC FINGER-LIKE DOMAINS"/>
    <property type="match status" value="1"/>
</dbReference>